<evidence type="ECO:0000256" key="4">
    <source>
        <dbReference type="ARBA" id="ARBA00022692"/>
    </source>
</evidence>
<keyword evidence="4 8" id="KW-0812">Transmembrane</keyword>
<evidence type="ECO:0000256" key="3">
    <source>
        <dbReference type="ARBA" id="ARBA00022448"/>
    </source>
</evidence>
<evidence type="ECO:0000313" key="12">
    <source>
        <dbReference type="Proteomes" id="UP000196778"/>
    </source>
</evidence>
<protein>
    <submittedName>
        <fullName evidence="11">Cobalt-zinc-cadmium resistance protein CzcD</fullName>
    </submittedName>
</protein>
<feature type="transmembrane region" description="Helical" evidence="8">
    <location>
        <begin position="164"/>
        <end position="182"/>
    </location>
</feature>
<keyword evidence="5 8" id="KW-1133">Transmembrane helix</keyword>
<evidence type="ECO:0000256" key="1">
    <source>
        <dbReference type="ARBA" id="ARBA00004141"/>
    </source>
</evidence>
<dbReference type="SUPFAM" id="SSF161111">
    <property type="entry name" value="Cation efflux protein transmembrane domain-like"/>
    <property type="match status" value="1"/>
</dbReference>
<evidence type="ECO:0000256" key="7">
    <source>
        <dbReference type="ARBA" id="ARBA00023136"/>
    </source>
</evidence>
<evidence type="ECO:0000256" key="6">
    <source>
        <dbReference type="ARBA" id="ARBA00023065"/>
    </source>
</evidence>
<proteinExistence type="inferred from homology"/>
<dbReference type="AlphaFoldDB" id="A0A1R4IEX4"/>
<reference evidence="12" key="1">
    <citation type="submission" date="2017-02" db="EMBL/GenBank/DDBJ databases">
        <authorList>
            <person name="Dridi B."/>
        </authorList>
    </citation>
    <scope>NUCLEOTIDE SEQUENCE [LARGE SCALE GENOMIC DNA]</scope>
    <source>
        <strain evidence="12">EB411</strain>
    </source>
</reference>
<dbReference type="GO" id="GO:0005385">
    <property type="term" value="F:zinc ion transmembrane transporter activity"/>
    <property type="evidence" value="ECO:0007669"/>
    <property type="project" value="TreeGrafter"/>
</dbReference>
<dbReference type="Pfam" id="PF01545">
    <property type="entry name" value="Cation_efflux"/>
    <property type="match status" value="1"/>
</dbReference>
<feature type="transmembrane region" description="Helical" evidence="8">
    <location>
        <begin position="122"/>
        <end position="143"/>
    </location>
</feature>
<evidence type="ECO:0000256" key="8">
    <source>
        <dbReference type="SAM" id="Phobius"/>
    </source>
</evidence>
<dbReference type="Gene3D" id="3.30.70.1350">
    <property type="entry name" value="Cation efflux protein, cytoplasmic domain"/>
    <property type="match status" value="1"/>
</dbReference>
<feature type="transmembrane region" description="Helical" evidence="8">
    <location>
        <begin position="57"/>
        <end position="75"/>
    </location>
</feature>
<accession>A0A1R4IEX4</accession>
<gene>
    <name evidence="11" type="ORF">FM119_01400</name>
</gene>
<dbReference type="EMBL" id="FUKR01000006">
    <property type="protein sequence ID" value="SJN18286.1"/>
    <property type="molecule type" value="Genomic_DNA"/>
</dbReference>
<feature type="domain" description="Cation efflux protein transmembrane" evidence="9">
    <location>
        <begin position="20"/>
        <end position="212"/>
    </location>
</feature>
<dbReference type="NCBIfam" id="TIGR01297">
    <property type="entry name" value="CDF"/>
    <property type="match status" value="1"/>
</dbReference>
<keyword evidence="6" id="KW-0406">Ion transport</keyword>
<dbReference type="PANTHER" id="PTHR11562">
    <property type="entry name" value="CATION EFFLUX PROTEIN/ ZINC TRANSPORTER"/>
    <property type="match status" value="1"/>
</dbReference>
<keyword evidence="7 8" id="KW-0472">Membrane</keyword>
<evidence type="ECO:0000256" key="2">
    <source>
        <dbReference type="ARBA" id="ARBA00008873"/>
    </source>
</evidence>
<dbReference type="InterPro" id="IPR002524">
    <property type="entry name" value="Cation_efflux"/>
</dbReference>
<evidence type="ECO:0000313" key="11">
    <source>
        <dbReference type="EMBL" id="SJN18286.1"/>
    </source>
</evidence>
<sequence>MGHDHSHAPEVRSADDRRRLVIAIVVIGSGVVLQFTGALLSGSLALLADSAHMLSDLAGLVIALVAVVIAAKPPTPTQTFGRRRVEVLAAMANALMLGTVAIVVAIEAIGRLVRGEEAELGATVMLVTGIVGGLCNLVALLVLSGGRRGSINLRGAYLEVMGDLLGSVAVVAAAVVLMTTGFASADSIASLLIAALIVPRAYALLADVVRVLSESVPRGTDLAAVREHILQLPGVRGVHDVHAWQITPGETLFSAHVVVDDACTMAGDSHVLLDRLDSCLREHFDVVHPTFQIEAAAHEEHEVNAHR</sequence>
<feature type="transmembrane region" description="Helical" evidence="8">
    <location>
        <begin position="20"/>
        <end position="45"/>
    </location>
</feature>
<feature type="domain" description="Cation efflux protein cytoplasmic" evidence="10">
    <location>
        <begin position="217"/>
        <end position="294"/>
    </location>
</feature>
<comment type="subcellular location">
    <subcellularLocation>
        <location evidence="1">Membrane</location>
        <topology evidence="1">Multi-pass membrane protein</topology>
    </subcellularLocation>
</comment>
<keyword evidence="12" id="KW-1185">Reference proteome</keyword>
<organism evidence="11 12">
    <name type="scientific">Mycetocola reblochoni REB411</name>
    <dbReference type="NCBI Taxonomy" id="1255698"/>
    <lineage>
        <taxon>Bacteria</taxon>
        <taxon>Bacillati</taxon>
        <taxon>Actinomycetota</taxon>
        <taxon>Actinomycetes</taxon>
        <taxon>Micrococcales</taxon>
        <taxon>Microbacteriaceae</taxon>
        <taxon>Mycetocola</taxon>
    </lineage>
</organism>
<dbReference type="InterPro" id="IPR058533">
    <property type="entry name" value="Cation_efflux_TM"/>
</dbReference>
<keyword evidence="3" id="KW-0813">Transport</keyword>
<name>A0A1R4IEX4_9MICO</name>
<feature type="transmembrane region" description="Helical" evidence="8">
    <location>
        <begin position="87"/>
        <end position="110"/>
    </location>
</feature>
<dbReference type="GO" id="GO:0005886">
    <property type="term" value="C:plasma membrane"/>
    <property type="evidence" value="ECO:0007669"/>
    <property type="project" value="TreeGrafter"/>
</dbReference>
<dbReference type="SUPFAM" id="SSF160240">
    <property type="entry name" value="Cation efflux protein cytoplasmic domain-like"/>
    <property type="match status" value="1"/>
</dbReference>
<evidence type="ECO:0000259" key="9">
    <source>
        <dbReference type="Pfam" id="PF01545"/>
    </source>
</evidence>
<dbReference type="InterPro" id="IPR027470">
    <property type="entry name" value="Cation_efflux_CTD"/>
</dbReference>
<dbReference type="InterPro" id="IPR036837">
    <property type="entry name" value="Cation_efflux_CTD_sf"/>
</dbReference>
<evidence type="ECO:0000256" key="5">
    <source>
        <dbReference type="ARBA" id="ARBA00022989"/>
    </source>
</evidence>
<evidence type="ECO:0000259" key="10">
    <source>
        <dbReference type="Pfam" id="PF16916"/>
    </source>
</evidence>
<feature type="transmembrane region" description="Helical" evidence="8">
    <location>
        <begin position="188"/>
        <end position="209"/>
    </location>
</feature>
<dbReference type="Proteomes" id="UP000196778">
    <property type="component" value="Unassembled WGS sequence"/>
</dbReference>
<dbReference type="RefSeq" id="WP_087135915.1">
    <property type="nucleotide sequence ID" value="NZ_FUKR01000006.1"/>
</dbReference>
<dbReference type="InterPro" id="IPR027469">
    <property type="entry name" value="Cation_efflux_TMD_sf"/>
</dbReference>
<dbReference type="OrthoDB" id="9809646at2"/>
<dbReference type="Gene3D" id="1.20.1510.10">
    <property type="entry name" value="Cation efflux protein transmembrane domain"/>
    <property type="match status" value="1"/>
</dbReference>
<comment type="similarity">
    <text evidence="2">Belongs to the cation diffusion facilitator (CDF) transporter (TC 2.A.4) family. SLC30A subfamily.</text>
</comment>
<dbReference type="Pfam" id="PF16916">
    <property type="entry name" value="ZT_dimer"/>
    <property type="match status" value="1"/>
</dbReference>
<dbReference type="PANTHER" id="PTHR11562:SF17">
    <property type="entry name" value="RE54080P-RELATED"/>
    <property type="match status" value="1"/>
</dbReference>
<dbReference type="InterPro" id="IPR050681">
    <property type="entry name" value="CDF/SLC30A"/>
</dbReference>